<keyword evidence="3" id="KW-1185">Reference proteome</keyword>
<protein>
    <submittedName>
        <fullName evidence="2">Uncharacterized protein</fullName>
    </submittedName>
</protein>
<dbReference type="EMBL" id="FZOH01000004">
    <property type="protein sequence ID" value="SNS44758.1"/>
    <property type="molecule type" value="Genomic_DNA"/>
</dbReference>
<gene>
    <name evidence="2" type="ORF">SAMN04488107_2598</name>
</gene>
<proteinExistence type="predicted"/>
<feature type="compositionally biased region" description="Polar residues" evidence="1">
    <location>
        <begin position="124"/>
        <end position="134"/>
    </location>
</feature>
<evidence type="ECO:0000256" key="1">
    <source>
        <dbReference type="SAM" id="MobiDB-lite"/>
    </source>
</evidence>
<dbReference type="Pfam" id="PF22278">
    <property type="entry name" value="DUF6958"/>
    <property type="match status" value="1"/>
</dbReference>
<dbReference type="RefSeq" id="WP_089404306.1">
    <property type="nucleotide sequence ID" value="NZ_FZOH01000004.1"/>
</dbReference>
<accession>A0A239EKE1</accession>
<name>A0A239EKE1_9ACTN</name>
<feature type="region of interest" description="Disordered" evidence="1">
    <location>
        <begin position="81"/>
        <end position="134"/>
    </location>
</feature>
<dbReference type="AlphaFoldDB" id="A0A239EKE1"/>
<dbReference type="Proteomes" id="UP000198386">
    <property type="component" value="Unassembled WGS sequence"/>
</dbReference>
<dbReference type="InterPro" id="IPR054233">
    <property type="entry name" value="DUF6958"/>
</dbReference>
<reference evidence="3" key="1">
    <citation type="submission" date="2017-06" db="EMBL/GenBank/DDBJ databases">
        <authorList>
            <person name="Varghese N."/>
            <person name="Submissions S."/>
        </authorList>
    </citation>
    <scope>NUCLEOTIDE SEQUENCE [LARGE SCALE GENOMIC DNA]</scope>
    <source>
        <strain evidence="3">DSM 45423</strain>
    </source>
</reference>
<organism evidence="2 3">
    <name type="scientific">Geodermatophilus saharensis</name>
    <dbReference type="NCBI Taxonomy" id="1137994"/>
    <lineage>
        <taxon>Bacteria</taxon>
        <taxon>Bacillati</taxon>
        <taxon>Actinomycetota</taxon>
        <taxon>Actinomycetes</taxon>
        <taxon>Geodermatophilales</taxon>
        <taxon>Geodermatophilaceae</taxon>
        <taxon>Geodermatophilus</taxon>
    </lineage>
</organism>
<sequence>MQVFDATRPGGLDGWTTDLAQYELVRAHVLDTLDDLAGPDGWVLLRDVVATAQERYATHPLLPKGRVRNCCTDTEVDLEARGEIERAPGSSPQRIRRRSHEVPLARQRHQGTSHEVPLARQRHQGTSPEVPTAR</sequence>
<evidence type="ECO:0000313" key="2">
    <source>
        <dbReference type="EMBL" id="SNS44758.1"/>
    </source>
</evidence>
<evidence type="ECO:0000313" key="3">
    <source>
        <dbReference type="Proteomes" id="UP000198386"/>
    </source>
</evidence>
<dbReference type="OrthoDB" id="2453136at2"/>